<comment type="cofactor">
    <cofactor evidence="1 16 17">
        <name>Na(+)</name>
        <dbReference type="ChEBI" id="CHEBI:29101"/>
    </cofactor>
</comment>
<evidence type="ECO:0000256" key="13">
    <source>
        <dbReference type="ARBA" id="ARBA00023136"/>
    </source>
</evidence>
<sequence>MQQDIGQLLIEAATLLVAGMTFVFLFLTLLIGAIHVIAWINQRLGAEPTIEHAVAAPAANPTEPSQGVISAISAAVHQYRKQHR</sequence>
<evidence type="ECO:0000256" key="8">
    <source>
        <dbReference type="ARBA" id="ARBA00022692"/>
    </source>
</evidence>
<comment type="subunit">
    <text evidence="5 16">Heterotrimer of an alpha, a beta and a gamma subunit.</text>
</comment>
<proteinExistence type="inferred from homology"/>
<keyword evidence="8 16" id="KW-0812">Transmembrane</keyword>
<evidence type="ECO:0000256" key="11">
    <source>
        <dbReference type="ARBA" id="ARBA00023053"/>
    </source>
</evidence>
<dbReference type="Pfam" id="PF04277">
    <property type="entry name" value="OAD_gamma"/>
    <property type="match status" value="1"/>
</dbReference>
<evidence type="ECO:0000313" key="18">
    <source>
        <dbReference type="EMBL" id="MCC2616651.1"/>
    </source>
</evidence>
<keyword evidence="10 16" id="KW-1133">Transmembrane helix</keyword>
<protein>
    <recommendedName>
        <fullName evidence="16">Probable oxaloacetate decarboxylase gamma chain</fullName>
        <ecNumber evidence="16">7.2.4.2</ecNumber>
    </recommendedName>
</protein>
<evidence type="ECO:0000256" key="6">
    <source>
        <dbReference type="ARBA" id="ARBA00022448"/>
    </source>
</evidence>
<evidence type="ECO:0000256" key="12">
    <source>
        <dbReference type="ARBA" id="ARBA00023065"/>
    </source>
</evidence>
<dbReference type="EMBL" id="JAJEWP010000002">
    <property type="protein sequence ID" value="MCC2616651.1"/>
    <property type="molecule type" value="Genomic_DNA"/>
</dbReference>
<dbReference type="InterPro" id="IPR023424">
    <property type="entry name" value="OadG"/>
</dbReference>
<comment type="caution">
    <text evidence="18">The sequence shown here is derived from an EMBL/GenBank/DDBJ whole genome shotgun (WGS) entry which is preliminary data.</text>
</comment>
<evidence type="ECO:0000256" key="7">
    <source>
        <dbReference type="ARBA" id="ARBA00022475"/>
    </source>
</evidence>
<keyword evidence="6 16" id="KW-0813">Transport</keyword>
<accession>A0ABS8GBR7</accession>
<keyword evidence="7 16" id="KW-1003">Cell membrane</keyword>
<evidence type="ECO:0000256" key="15">
    <source>
        <dbReference type="ARBA" id="ARBA00048176"/>
    </source>
</evidence>
<evidence type="ECO:0000256" key="2">
    <source>
        <dbReference type="ARBA" id="ARBA00003002"/>
    </source>
</evidence>
<evidence type="ECO:0000256" key="10">
    <source>
        <dbReference type="ARBA" id="ARBA00022989"/>
    </source>
</evidence>
<comment type="subcellular location">
    <subcellularLocation>
        <location evidence="3 16 17">Cell membrane</location>
        <topology evidence="3 16 17">Single-pass membrane protein</topology>
    </subcellularLocation>
</comment>
<reference evidence="18 19" key="1">
    <citation type="submission" date="2021-10" db="EMBL/GenBank/DDBJ databases">
        <title>Draft genome of Aestuariibacter halophilus JC2043.</title>
        <authorList>
            <person name="Emsley S.A."/>
            <person name="Pfannmuller K.M."/>
            <person name="Ushijima B."/>
            <person name="Saw J.H."/>
            <person name="Videau P."/>
        </authorList>
    </citation>
    <scope>NUCLEOTIDE SEQUENCE [LARGE SCALE GENOMIC DNA]</scope>
    <source>
        <strain evidence="18 19">JC2043</strain>
    </source>
</reference>
<keyword evidence="11 16" id="KW-0915">Sodium</keyword>
<comment type="function">
    <text evidence="2 16 17">Catalyzes the decarboxylation of oxaloacetate coupled to Na(+) translocation.</text>
</comment>
<comment type="similarity">
    <text evidence="4 16 17">Belongs to the OadG family.</text>
</comment>
<evidence type="ECO:0000256" key="9">
    <source>
        <dbReference type="ARBA" id="ARBA00022967"/>
    </source>
</evidence>
<feature type="transmembrane region" description="Helical" evidence="16 17">
    <location>
        <begin position="12"/>
        <end position="40"/>
    </location>
</feature>
<evidence type="ECO:0000256" key="14">
    <source>
        <dbReference type="ARBA" id="ARBA00023201"/>
    </source>
</evidence>
<evidence type="ECO:0000256" key="3">
    <source>
        <dbReference type="ARBA" id="ARBA00004162"/>
    </source>
</evidence>
<evidence type="ECO:0000256" key="1">
    <source>
        <dbReference type="ARBA" id="ARBA00001959"/>
    </source>
</evidence>
<dbReference type="Proteomes" id="UP001520878">
    <property type="component" value="Unassembled WGS sequence"/>
</dbReference>
<evidence type="ECO:0000256" key="4">
    <source>
        <dbReference type="ARBA" id="ARBA00005844"/>
    </source>
</evidence>
<dbReference type="HAMAP" id="MF_00404">
    <property type="entry name" value="OadG"/>
    <property type="match status" value="1"/>
</dbReference>
<keyword evidence="19" id="KW-1185">Reference proteome</keyword>
<keyword evidence="13 16" id="KW-0472">Membrane</keyword>
<keyword evidence="14 16" id="KW-0739">Sodium transport</keyword>
<keyword evidence="12 16" id="KW-0406">Ion transport</keyword>
<dbReference type="NCBIfam" id="TIGR01195">
    <property type="entry name" value="oadG_fam"/>
    <property type="match status" value="1"/>
</dbReference>
<dbReference type="RefSeq" id="WP_229160193.1">
    <property type="nucleotide sequence ID" value="NZ_JAJEWP010000002.1"/>
</dbReference>
<gene>
    <name evidence="16" type="primary">oadG</name>
    <name evidence="18" type="ORF">LJ739_10395</name>
</gene>
<keyword evidence="9 16" id="KW-1278">Translocase</keyword>
<comment type="catalytic activity">
    <reaction evidence="15 16 17">
        <text>oxaloacetate + 2 Na(+)(in) + H(+) = pyruvate + 2 Na(+)(out) + CO2</text>
        <dbReference type="Rhea" id="RHEA:57724"/>
        <dbReference type="ChEBI" id="CHEBI:15361"/>
        <dbReference type="ChEBI" id="CHEBI:15378"/>
        <dbReference type="ChEBI" id="CHEBI:16452"/>
        <dbReference type="ChEBI" id="CHEBI:16526"/>
        <dbReference type="ChEBI" id="CHEBI:29101"/>
        <dbReference type="EC" id="7.2.4.2"/>
    </reaction>
</comment>
<evidence type="ECO:0000313" key="19">
    <source>
        <dbReference type="Proteomes" id="UP001520878"/>
    </source>
</evidence>
<evidence type="ECO:0000256" key="5">
    <source>
        <dbReference type="ARBA" id="ARBA00011869"/>
    </source>
</evidence>
<organism evidence="18 19">
    <name type="scientific">Fluctibacter halophilus</name>
    <dbReference type="NCBI Taxonomy" id="226011"/>
    <lineage>
        <taxon>Bacteria</taxon>
        <taxon>Pseudomonadati</taxon>
        <taxon>Pseudomonadota</taxon>
        <taxon>Gammaproteobacteria</taxon>
        <taxon>Alteromonadales</taxon>
        <taxon>Alteromonadaceae</taxon>
        <taxon>Fluctibacter</taxon>
    </lineage>
</organism>
<dbReference type="InterPro" id="IPR005899">
    <property type="entry name" value="Na_pump_deCOase"/>
</dbReference>
<dbReference type="EC" id="7.2.4.2" evidence="16"/>
<evidence type="ECO:0000256" key="16">
    <source>
        <dbReference type="HAMAP-Rule" id="MF_00404"/>
    </source>
</evidence>
<evidence type="ECO:0000256" key="17">
    <source>
        <dbReference type="RuleBase" id="RU004278"/>
    </source>
</evidence>
<name>A0ABS8GBR7_9ALTE</name>